<dbReference type="OrthoDB" id="21216at2759"/>
<dbReference type="InterPro" id="IPR021429">
    <property type="entry name" value="Mediator_Med24"/>
</dbReference>
<dbReference type="Proteomes" id="UP000235965">
    <property type="component" value="Unassembled WGS sequence"/>
</dbReference>
<dbReference type="STRING" id="105785.A0A2J7RQD1"/>
<dbReference type="PANTHER" id="PTHR12898:SF1">
    <property type="entry name" value="MEDIATOR OF RNA POLYMERASE II TRANSCRIPTION SUBUNIT 24"/>
    <property type="match status" value="1"/>
</dbReference>
<evidence type="ECO:0000256" key="2">
    <source>
        <dbReference type="ARBA" id="ARBA00007864"/>
    </source>
</evidence>
<comment type="similarity">
    <text evidence="2">Belongs to the Mediator complex subunit 24 family.</text>
</comment>
<evidence type="ECO:0000313" key="9">
    <source>
        <dbReference type="EMBL" id="PNF43040.1"/>
    </source>
</evidence>
<keyword evidence="5" id="KW-0010">Activator</keyword>
<dbReference type="Pfam" id="PF11277">
    <property type="entry name" value="Med24_N"/>
    <property type="match status" value="1"/>
</dbReference>
<evidence type="ECO:0000256" key="3">
    <source>
        <dbReference type="ARBA" id="ARBA00019693"/>
    </source>
</evidence>
<protein>
    <recommendedName>
        <fullName evidence="3">Mediator of RNA polymerase II transcription subunit 24</fullName>
    </recommendedName>
    <alternativeName>
        <fullName evidence="8">Mediator complex subunit 24</fullName>
    </alternativeName>
</protein>
<comment type="caution">
    <text evidence="9">The sequence shown here is derived from an EMBL/GenBank/DDBJ whole genome shotgun (WGS) entry which is preliminary data.</text>
</comment>
<keyword evidence="4" id="KW-0805">Transcription regulation</keyword>
<sequence>MRGPLSSMTSKTSSLKALLLRAWRERWSDLQWGIHIKTILPRGVSGDVYNLADCILQQALVGPGPNQLVVSYLKHSLSSQLVSYAAVLQRISKYDGFHKPHCIISLLEFLEAIQGGITCRGKPEEGLLAASVLSIVQWLLTCMQHALKNMPELRNGNIELTSMLDKPAVILTEILKCDFLVAMLYLAKHECRDIYHEVVKKCHELEALLSQNSFQPSVPIGDSMRKLRQLDISSDGGVDGKPDDTEPVTYCLQALLAIEVLLNPSSDTQMFVNELLMVQRLKGYSMPRLYSEVMRACLITLNDALGMSIESQWGAFTFLKVPHILRQLHFTIRGGENGDRQQEKLEFSQDVVDALELLLQYTPLLDIMDAKCSCNCIECLLKELLRNGLVTESHVAHFTSKRCVLPPALTFQDEREAVTATVQKLDQATSPASSIPKVIVRAEPTLARILKTLDADYVKVQEALLSVLCQVLTGKSFELILAVAAVEGKLRTFVTKLLKFNECSKQIGGEGGKASQTRALLFDVTFLMLCSIVHTYGPEVVLSEEGGDSFFEQWVRECMVERGRPKSPDQMLQHCDPARVDALLAQFNSADGDFKTSQVKWHEVCLHVPAAIREVLLAWEHGAVTANDVKRILDAMRSRMCCLPVCAAAWLCSYMQILHQDALLKPLNMVQQFLTPLSNEDMSQQDNFKERSGLMFQIIRKMQYDVHPPTQSKVKVMTLSHSIISRQPISEQLDSVWAAIQQRGWVNIEATHSLESLLNTGGSQWFVTNLVKEVLKFRYQEDLDRAVDLAFGVFHLDIEHCTLALLLQVLPQYLYNRLQSEELVEPQASALAKLCAYCVFAALEFQNNATPGHVNSRKRSRRDLEGEDLEGLCPSSKLLRLSSGVTEAADTAALFGTTASSSQNSNQPYSNSNQPVTIKEPLQKALNDLFHTFTVIAGRDGEISQQTHFVCKFLQFVVRCGRDRTRLVLQGMPNTLVPCLLRSLPDLFTMDLLLKLYDINTVAGRKATARDLCMLRNMNLKMSMKDVL</sequence>
<gene>
    <name evidence="9" type="primary">MED24_5</name>
    <name evidence="9" type="ORF">B7P43_G06657</name>
</gene>
<reference evidence="9 10" key="1">
    <citation type="submission" date="2017-12" db="EMBL/GenBank/DDBJ databases">
        <title>Hemimetabolous genomes reveal molecular basis of termite eusociality.</title>
        <authorList>
            <person name="Harrison M.C."/>
            <person name="Jongepier E."/>
            <person name="Robertson H.M."/>
            <person name="Arning N."/>
            <person name="Bitard-Feildel T."/>
            <person name="Chao H."/>
            <person name="Childers C.P."/>
            <person name="Dinh H."/>
            <person name="Doddapaneni H."/>
            <person name="Dugan S."/>
            <person name="Gowin J."/>
            <person name="Greiner C."/>
            <person name="Han Y."/>
            <person name="Hu H."/>
            <person name="Hughes D.S.T."/>
            <person name="Huylmans A.-K."/>
            <person name="Kemena C."/>
            <person name="Kremer L.P.M."/>
            <person name="Lee S.L."/>
            <person name="Lopez-Ezquerra A."/>
            <person name="Mallet L."/>
            <person name="Monroy-Kuhn J.M."/>
            <person name="Moser A."/>
            <person name="Murali S.C."/>
            <person name="Muzny D.M."/>
            <person name="Otani S."/>
            <person name="Piulachs M.-D."/>
            <person name="Poelchau M."/>
            <person name="Qu J."/>
            <person name="Schaub F."/>
            <person name="Wada-Katsumata A."/>
            <person name="Worley K.C."/>
            <person name="Xie Q."/>
            <person name="Ylla G."/>
            <person name="Poulsen M."/>
            <person name="Gibbs R.A."/>
            <person name="Schal C."/>
            <person name="Richards S."/>
            <person name="Belles X."/>
            <person name="Korb J."/>
            <person name="Bornberg-Bauer E."/>
        </authorList>
    </citation>
    <scope>NUCLEOTIDE SEQUENCE [LARGE SCALE GENOMIC DNA]</scope>
    <source>
        <tissue evidence="9">Whole body</tissue>
    </source>
</reference>
<evidence type="ECO:0000256" key="1">
    <source>
        <dbReference type="ARBA" id="ARBA00004123"/>
    </source>
</evidence>
<dbReference type="GO" id="GO:0016592">
    <property type="term" value="C:mediator complex"/>
    <property type="evidence" value="ECO:0007669"/>
    <property type="project" value="InterPro"/>
</dbReference>
<keyword evidence="10" id="KW-1185">Reference proteome</keyword>
<evidence type="ECO:0000256" key="4">
    <source>
        <dbReference type="ARBA" id="ARBA00023015"/>
    </source>
</evidence>
<dbReference type="AlphaFoldDB" id="A0A2J7RQD1"/>
<keyword evidence="6" id="KW-0804">Transcription</keyword>
<proteinExistence type="inferred from homology"/>
<comment type="subcellular location">
    <subcellularLocation>
        <location evidence="1">Nucleus</location>
    </subcellularLocation>
</comment>
<dbReference type="EMBL" id="NEVH01001341">
    <property type="protein sequence ID" value="PNF43043.1"/>
    <property type="molecule type" value="Genomic_DNA"/>
</dbReference>
<keyword evidence="7" id="KW-0539">Nucleus</keyword>
<dbReference type="FunCoup" id="A0A2J7RQD1">
    <property type="interactions" value="806"/>
</dbReference>
<evidence type="ECO:0000256" key="8">
    <source>
        <dbReference type="ARBA" id="ARBA00031960"/>
    </source>
</evidence>
<evidence type="ECO:0000313" key="10">
    <source>
        <dbReference type="Proteomes" id="UP000235965"/>
    </source>
</evidence>
<evidence type="ECO:0000256" key="6">
    <source>
        <dbReference type="ARBA" id="ARBA00023163"/>
    </source>
</evidence>
<dbReference type="GO" id="GO:0060261">
    <property type="term" value="P:positive regulation of transcription initiation by RNA polymerase II"/>
    <property type="evidence" value="ECO:0007669"/>
    <property type="project" value="TreeGrafter"/>
</dbReference>
<name>A0A2J7RQD1_9NEOP</name>
<dbReference type="GO" id="GO:0003712">
    <property type="term" value="F:transcription coregulator activity"/>
    <property type="evidence" value="ECO:0007669"/>
    <property type="project" value="TreeGrafter"/>
</dbReference>
<evidence type="ECO:0000256" key="5">
    <source>
        <dbReference type="ARBA" id="ARBA00023159"/>
    </source>
</evidence>
<evidence type="ECO:0000256" key="7">
    <source>
        <dbReference type="ARBA" id="ARBA00023242"/>
    </source>
</evidence>
<dbReference type="EMBL" id="NEVH01001341">
    <property type="protein sequence ID" value="PNF43040.1"/>
    <property type="molecule type" value="Genomic_DNA"/>
</dbReference>
<dbReference type="InParanoid" id="A0A2J7RQD1"/>
<organism evidence="9 10">
    <name type="scientific">Cryptotermes secundus</name>
    <dbReference type="NCBI Taxonomy" id="105785"/>
    <lineage>
        <taxon>Eukaryota</taxon>
        <taxon>Metazoa</taxon>
        <taxon>Ecdysozoa</taxon>
        <taxon>Arthropoda</taxon>
        <taxon>Hexapoda</taxon>
        <taxon>Insecta</taxon>
        <taxon>Pterygota</taxon>
        <taxon>Neoptera</taxon>
        <taxon>Polyneoptera</taxon>
        <taxon>Dictyoptera</taxon>
        <taxon>Blattodea</taxon>
        <taxon>Blattoidea</taxon>
        <taxon>Termitoidae</taxon>
        <taxon>Kalotermitidae</taxon>
        <taxon>Cryptotermitinae</taxon>
        <taxon>Cryptotermes</taxon>
    </lineage>
</organism>
<accession>A0A2J7RQD1</accession>
<dbReference type="PANTHER" id="PTHR12898">
    <property type="entry name" value="MEDIATOR OF RNA POLYMERASE II TRANSCRIPTION SUBUNIT 24"/>
    <property type="match status" value="1"/>
</dbReference>